<dbReference type="GO" id="GO:0003677">
    <property type="term" value="F:DNA binding"/>
    <property type="evidence" value="ECO:0007669"/>
    <property type="project" value="UniProtKB-KW"/>
</dbReference>
<evidence type="ECO:0000256" key="1">
    <source>
        <dbReference type="ARBA" id="ARBA00023015"/>
    </source>
</evidence>
<dbReference type="InterPro" id="IPR035472">
    <property type="entry name" value="RpiR-like_SIS"/>
</dbReference>
<dbReference type="CDD" id="cd05013">
    <property type="entry name" value="SIS_RpiR"/>
    <property type="match status" value="1"/>
</dbReference>
<dbReference type="InterPro" id="IPR009057">
    <property type="entry name" value="Homeodomain-like_sf"/>
</dbReference>
<dbReference type="Gene3D" id="1.10.10.10">
    <property type="entry name" value="Winged helix-like DNA-binding domain superfamily/Winged helix DNA-binding domain"/>
    <property type="match status" value="1"/>
</dbReference>
<dbReference type="PROSITE" id="PS51464">
    <property type="entry name" value="SIS"/>
    <property type="match status" value="1"/>
</dbReference>
<proteinExistence type="predicted"/>
<dbReference type="InterPro" id="IPR047640">
    <property type="entry name" value="RpiR-like"/>
</dbReference>
<evidence type="ECO:0000256" key="2">
    <source>
        <dbReference type="ARBA" id="ARBA00023125"/>
    </source>
</evidence>
<keyword evidence="2" id="KW-0238">DNA-binding</keyword>
<comment type="caution">
    <text evidence="6">The sequence shown here is derived from an EMBL/GenBank/DDBJ whole genome shotgun (WGS) entry which is preliminary data.</text>
</comment>
<evidence type="ECO:0000313" key="7">
    <source>
        <dbReference type="Proteomes" id="UP000242246"/>
    </source>
</evidence>
<dbReference type="PROSITE" id="PS51071">
    <property type="entry name" value="HTH_RPIR"/>
    <property type="match status" value="1"/>
</dbReference>
<dbReference type="Gene3D" id="3.40.50.10490">
    <property type="entry name" value="Glucose-6-phosphate isomerase like protein, domain 1"/>
    <property type="match status" value="1"/>
</dbReference>
<dbReference type="OrthoDB" id="1648815at2"/>
<dbReference type="SUPFAM" id="SSF53697">
    <property type="entry name" value="SIS domain"/>
    <property type="match status" value="1"/>
</dbReference>
<evidence type="ECO:0000256" key="3">
    <source>
        <dbReference type="ARBA" id="ARBA00023163"/>
    </source>
</evidence>
<dbReference type="PANTHER" id="PTHR30514:SF1">
    <property type="entry name" value="HTH-TYPE TRANSCRIPTIONAL REGULATOR HEXR-RELATED"/>
    <property type="match status" value="1"/>
</dbReference>
<dbReference type="InterPro" id="IPR046348">
    <property type="entry name" value="SIS_dom_sf"/>
</dbReference>
<sequence length="244" mass="27631">MSFFEHVDLSKLSETDRFIYNYLADNRSKVPYMRIREIAEASHTSSASVMRFIRKIGYSSFVEFRANLKLTAEENPTSPDFFNRLSSLSQDLFPKNIEMKLEIVADTILDAENIMLLGMGASGAICDYAARRLATIGYNAFALTDPTYPVAQKLKHTANNIIIILSVSGATNEVIEVVNTFKNKDDFTIITITADEVSILAQMSNYVLPYQTPKIRLNTYHDMSSQIQSVFLVEALIQKVWDRE</sequence>
<evidence type="ECO:0000313" key="6">
    <source>
        <dbReference type="EMBL" id="PCS07680.1"/>
    </source>
</evidence>
<dbReference type="Proteomes" id="UP000242246">
    <property type="component" value="Unassembled WGS sequence"/>
</dbReference>
<dbReference type="STRING" id="1348632.GCA_001591745_00304"/>
<organism evidence="6 7">
    <name type="scientific">Pseudolactococcus plantarum</name>
    <dbReference type="NCBI Taxonomy" id="1365"/>
    <lineage>
        <taxon>Bacteria</taxon>
        <taxon>Bacillati</taxon>
        <taxon>Bacillota</taxon>
        <taxon>Bacilli</taxon>
        <taxon>Lactobacillales</taxon>
        <taxon>Streptococcaceae</taxon>
        <taxon>Pseudolactococcus</taxon>
    </lineage>
</organism>
<dbReference type="Pfam" id="PF01380">
    <property type="entry name" value="SIS"/>
    <property type="match status" value="1"/>
</dbReference>
<protein>
    <recommendedName>
        <fullName evidence="8">RpiR family transcriptional regulator</fullName>
    </recommendedName>
</protein>
<dbReference type="RefSeq" id="WP_068160371.1">
    <property type="nucleotide sequence ID" value="NZ_JXJX01000003.1"/>
</dbReference>
<feature type="domain" description="SIS" evidence="5">
    <location>
        <begin position="104"/>
        <end position="244"/>
    </location>
</feature>
<dbReference type="GO" id="GO:0097367">
    <property type="term" value="F:carbohydrate derivative binding"/>
    <property type="evidence" value="ECO:0007669"/>
    <property type="project" value="InterPro"/>
</dbReference>
<keyword evidence="7" id="KW-1185">Reference proteome</keyword>
<dbReference type="Pfam" id="PF01418">
    <property type="entry name" value="HTH_6"/>
    <property type="match status" value="1"/>
</dbReference>
<dbReference type="PANTHER" id="PTHR30514">
    <property type="entry name" value="GLUCOKINASE"/>
    <property type="match status" value="1"/>
</dbReference>
<dbReference type="InterPro" id="IPR036388">
    <property type="entry name" value="WH-like_DNA-bd_sf"/>
</dbReference>
<gene>
    <name evidence="6" type="ORF">RU87_GL000899</name>
</gene>
<dbReference type="GO" id="GO:0003700">
    <property type="term" value="F:DNA-binding transcription factor activity"/>
    <property type="evidence" value="ECO:0007669"/>
    <property type="project" value="InterPro"/>
</dbReference>
<feature type="domain" description="HTH rpiR-type" evidence="4">
    <location>
        <begin position="1"/>
        <end position="75"/>
    </location>
</feature>
<dbReference type="InterPro" id="IPR001347">
    <property type="entry name" value="SIS_dom"/>
</dbReference>
<dbReference type="EMBL" id="JXJX01000003">
    <property type="protein sequence ID" value="PCS07680.1"/>
    <property type="molecule type" value="Genomic_DNA"/>
</dbReference>
<reference evidence="6 7" key="1">
    <citation type="submission" date="2014-12" db="EMBL/GenBank/DDBJ databases">
        <title>Draft genome sequences of 10 type strains of Lactococcus.</title>
        <authorList>
            <person name="Sun Z."/>
            <person name="Zhong Z."/>
            <person name="Liu W."/>
            <person name="Zhang W."/>
            <person name="Zhang H."/>
        </authorList>
    </citation>
    <scope>NUCLEOTIDE SEQUENCE [LARGE SCALE GENOMIC DNA]</scope>
    <source>
        <strain evidence="6 7">DSM 20686</strain>
    </source>
</reference>
<accession>A0A2A5S2K7</accession>
<evidence type="ECO:0000259" key="5">
    <source>
        <dbReference type="PROSITE" id="PS51464"/>
    </source>
</evidence>
<name>A0A2A5S2K7_9LACT</name>
<evidence type="ECO:0008006" key="8">
    <source>
        <dbReference type="Google" id="ProtNLM"/>
    </source>
</evidence>
<dbReference type="AlphaFoldDB" id="A0A2A5S2K7"/>
<dbReference type="InterPro" id="IPR000281">
    <property type="entry name" value="HTH_RpiR"/>
</dbReference>
<keyword evidence="3" id="KW-0804">Transcription</keyword>
<keyword evidence="1" id="KW-0805">Transcription regulation</keyword>
<dbReference type="GO" id="GO:1901135">
    <property type="term" value="P:carbohydrate derivative metabolic process"/>
    <property type="evidence" value="ECO:0007669"/>
    <property type="project" value="InterPro"/>
</dbReference>
<dbReference type="SUPFAM" id="SSF46689">
    <property type="entry name" value="Homeodomain-like"/>
    <property type="match status" value="1"/>
</dbReference>
<evidence type="ECO:0000259" key="4">
    <source>
        <dbReference type="PROSITE" id="PS51071"/>
    </source>
</evidence>